<dbReference type="SUPFAM" id="SSF48403">
    <property type="entry name" value="Ankyrin repeat"/>
    <property type="match status" value="1"/>
</dbReference>
<name>A0AAN8LVQ0_9TELE</name>
<dbReference type="InterPro" id="IPR050889">
    <property type="entry name" value="Dendritic_Spine_Reg/Scaffold"/>
</dbReference>
<feature type="repeat" description="ANK" evidence="3">
    <location>
        <begin position="174"/>
        <end position="206"/>
    </location>
</feature>
<protein>
    <submittedName>
        <fullName evidence="4">Uncharacterized protein</fullName>
    </submittedName>
</protein>
<dbReference type="EMBL" id="JAGTTL010000012">
    <property type="protein sequence ID" value="KAK6315192.1"/>
    <property type="molecule type" value="Genomic_DNA"/>
</dbReference>
<sequence length="236" mass="26021">MGKVATVWKQRMWSDAAKAAVNRQMGHFISMMEVPGKQDCEVCLHNEPALRDRTWRDIKNYVHNTVKSIKRKKGLTRVDPTKQTKKGAAKKQKEANRAKEWVGGTKAIPAKGQEERLEAGPVATPRKQKIWSNEAQAADSSGMSLSMLAAAGGQDDILRLLIKKGVKGNGRQKNGTTALMHAAEKNFLTTVAILLEAGSYVNAQTLGGETALMKVRRRRTNKGKRGEVMKINAVFN</sequence>
<dbReference type="PROSITE" id="PS50088">
    <property type="entry name" value="ANK_REPEAT"/>
    <property type="match status" value="1"/>
</dbReference>
<dbReference type="InterPro" id="IPR036770">
    <property type="entry name" value="Ankyrin_rpt-contain_sf"/>
</dbReference>
<keyword evidence="1" id="KW-0677">Repeat</keyword>
<evidence type="ECO:0000256" key="1">
    <source>
        <dbReference type="ARBA" id="ARBA00022737"/>
    </source>
</evidence>
<dbReference type="SMART" id="SM00248">
    <property type="entry name" value="ANK"/>
    <property type="match status" value="2"/>
</dbReference>
<comment type="caution">
    <text evidence="4">The sequence shown here is derived from an EMBL/GenBank/DDBJ whole genome shotgun (WGS) entry which is preliminary data.</text>
</comment>
<dbReference type="PANTHER" id="PTHR24166:SF47">
    <property type="entry name" value="M-PHASE PHOSPHOPROTEIN 8"/>
    <property type="match status" value="1"/>
</dbReference>
<evidence type="ECO:0000313" key="4">
    <source>
        <dbReference type="EMBL" id="KAK6315192.1"/>
    </source>
</evidence>
<dbReference type="AlphaFoldDB" id="A0AAN8LVQ0"/>
<gene>
    <name evidence="4" type="ORF">J4Q44_G00147210</name>
</gene>
<dbReference type="PANTHER" id="PTHR24166">
    <property type="entry name" value="ROLLING PEBBLES, ISOFORM B"/>
    <property type="match status" value="1"/>
</dbReference>
<dbReference type="Gene3D" id="1.25.40.20">
    <property type="entry name" value="Ankyrin repeat-containing domain"/>
    <property type="match status" value="1"/>
</dbReference>
<dbReference type="PROSITE" id="PS50297">
    <property type="entry name" value="ANK_REP_REGION"/>
    <property type="match status" value="1"/>
</dbReference>
<keyword evidence="2 3" id="KW-0040">ANK repeat</keyword>
<accession>A0AAN8LVQ0</accession>
<proteinExistence type="predicted"/>
<dbReference type="Pfam" id="PF12796">
    <property type="entry name" value="Ank_2"/>
    <property type="match status" value="1"/>
</dbReference>
<dbReference type="Proteomes" id="UP001356427">
    <property type="component" value="Unassembled WGS sequence"/>
</dbReference>
<reference evidence="4 5" key="1">
    <citation type="submission" date="2021-04" db="EMBL/GenBank/DDBJ databases">
        <authorList>
            <person name="De Guttry C."/>
            <person name="Zahm M."/>
            <person name="Klopp C."/>
            <person name="Cabau C."/>
            <person name="Louis A."/>
            <person name="Berthelot C."/>
            <person name="Parey E."/>
            <person name="Roest Crollius H."/>
            <person name="Montfort J."/>
            <person name="Robinson-Rechavi M."/>
            <person name="Bucao C."/>
            <person name="Bouchez O."/>
            <person name="Gislard M."/>
            <person name="Lluch J."/>
            <person name="Milhes M."/>
            <person name="Lampietro C."/>
            <person name="Lopez Roques C."/>
            <person name="Donnadieu C."/>
            <person name="Braasch I."/>
            <person name="Desvignes T."/>
            <person name="Postlethwait J."/>
            <person name="Bobe J."/>
            <person name="Wedekind C."/>
            <person name="Guiguen Y."/>
        </authorList>
    </citation>
    <scope>NUCLEOTIDE SEQUENCE [LARGE SCALE GENOMIC DNA]</scope>
    <source>
        <strain evidence="4">Cs_M1</strain>
        <tissue evidence="4">Blood</tissue>
    </source>
</reference>
<keyword evidence="5" id="KW-1185">Reference proteome</keyword>
<organism evidence="4 5">
    <name type="scientific">Coregonus suidteri</name>
    <dbReference type="NCBI Taxonomy" id="861788"/>
    <lineage>
        <taxon>Eukaryota</taxon>
        <taxon>Metazoa</taxon>
        <taxon>Chordata</taxon>
        <taxon>Craniata</taxon>
        <taxon>Vertebrata</taxon>
        <taxon>Euteleostomi</taxon>
        <taxon>Actinopterygii</taxon>
        <taxon>Neopterygii</taxon>
        <taxon>Teleostei</taxon>
        <taxon>Protacanthopterygii</taxon>
        <taxon>Salmoniformes</taxon>
        <taxon>Salmonidae</taxon>
        <taxon>Coregoninae</taxon>
        <taxon>Coregonus</taxon>
    </lineage>
</organism>
<dbReference type="InterPro" id="IPR002110">
    <property type="entry name" value="Ankyrin_rpt"/>
</dbReference>
<evidence type="ECO:0000256" key="2">
    <source>
        <dbReference type="ARBA" id="ARBA00023043"/>
    </source>
</evidence>
<evidence type="ECO:0000256" key="3">
    <source>
        <dbReference type="PROSITE-ProRule" id="PRU00023"/>
    </source>
</evidence>
<evidence type="ECO:0000313" key="5">
    <source>
        <dbReference type="Proteomes" id="UP001356427"/>
    </source>
</evidence>